<dbReference type="Gene3D" id="2.160.20.160">
    <property type="match status" value="1"/>
</dbReference>
<dbReference type="Proteomes" id="UP000626220">
    <property type="component" value="Unassembled WGS sequence"/>
</dbReference>
<name>A0A8J3H167_9RHOB</name>
<dbReference type="GO" id="GO:0016020">
    <property type="term" value="C:membrane"/>
    <property type="evidence" value="ECO:0007669"/>
    <property type="project" value="UniProtKB-SubCell"/>
</dbReference>
<dbReference type="Pfam" id="PF00353">
    <property type="entry name" value="HemolysinCabind"/>
    <property type="match status" value="2"/>
</dbReference>
<keyword evidence="7" id="KW-0472">Membrane</keyword>
<comment type="caution">
    <text evidence="8">The sequence shown here is derived from an EMBL/GenBank/DDBJ whole genome shotgun (WGS) entry which is preliminary data.</text>
</comment>
<dbReference type="Gene3D" id="2.150.10.10">
    <property type="entry name" value="Serralysin-like metalloprotease, C-terminal"/>
    <property type="match status" value="2"/>
</dbReference>
<dbReference type="GO" id="GO:0090729">
    <property type="term" value="F:toxin activity"/>
    <property type="evidence" value="ECO:0007669"/>
    <property type="project" value="UniProtKB-KW"/>
</dbReference>
<reference evidence="8" key="2">
    <citation type="submission" date="2020-09" db="EMBL/GenBank/DDBJ databases">
        <authorList>
            <person name="Sun Q."/>
            <person name="Kim S."/>
        </authorList>
    </citation>
    <scope>NUCLEOTIDE SEQUENCE</scope>
    <source>
        <strain evidence="8">KCTC 42650</strain>
    </source>
</reference>
<comment type="subcellular location">
    <subcellularLocation>
        <location evidence="1">Membrane</location>
    </subcellularLocation>
    <subcellularLocation>
        <location evidence="2">Secreted</location>
    </subcellularLocation>
</comment>
<dbReference type="PROSITE" id="PS00330">
    <property type="entry name" value="HEMOLYSIN_CALCIUM"/>
    <property type="match status" value="1"/>
</dbReference>
<evidence type="ECO:0000256" key="4">
    <source>
        <dbReference type="ARBA" id="ARBA00022656"/>
    </source>
</evidence>
<dbReference type="AlphaFoldDB" id="A0A8J3H167"/>
<dbReference type="EMBL" id="BNCJ01000024">
    <property type="protein sequence ID" value="GHF69871.1"/>
    <property type="molecule type" value="Genomic_DNA"/>
</dbReference>
<keyword evidence="3" id="KW-0964">Secreted</keyword>
<dbReference type="InterPro" id="IPR003995">
    <property type="entry name" value="RTX_toxin_determinant-A"/>
</dbReference>
<dbReference type="InterPro" id="IPR018511">
    <property type="entry name" value="Hemolysin-typ_Ca-bd_CS"/>
</dbReference>
<dbReference type="PRINTS" id="PR01488">
    <property type="entry name" value="RTXTOXINA"/>
</dbReference>
<dbReference type="InterPro" id="IPR001343">
    <property type="entry name" value="Hemolysn_Ca-bd"/>
</dbReference>
<evidence type="ECO:0000313" key="9">
    <source>
        <dbReference type="Proteomes" id="UP000626220"/>
    </source>
</evidence>
<dbReference type="InterPro" id="IPR050557">
    <property type="entry name" value="RTX_toxin/Mannuronan_C5-epim"/>
</dbReference>
<keyword evidence="9" id="KW-1185">Reference proteome</keyword>
<protein>
    <recommendedName>
        <fullName evidence="10">Calcium-binding protein</fullName>
    </recommendedName>
</protein>
<accession>A0A8J3H167</accession>
<dbReference type="PANTHER" id="PTHR38340:SF1">
    <property type="entry name" value="S-LAYER PROTEIN"/>
    <property type="match status" value="1"/>
</dbReference>
<dbReference type="SUPFAM" id="SSF51120">
    <property type="entry name" value="beta-Roll"/>
    <property type="match status" value="1"/>
</dbReference>
<dbReference type="GO" id="GO:0005509">
    <property type="term" value="F:calcium ion binding"/>
    <property type="evidence" value="ECO:0007669"/>
    <property type="project" value="InterPro"/>
</dbReference>
<dbReference type="InterPro" id="IPR011049">
    <property type="entry name" value="Serralysin-like_metalloprot_C"/>
</dbReference>
<evidence type="ECO:0000256" key="1">
    <source>
        <dbReference type="ARBA" id="ARBA00004370"/>
    </source>
</evidence>
<evidence type="ECO:0000256" key="2">
    <source>
        <dbReference type="ARBA" id="ARBA00004613"/>
    </source>
</evidence>
<dbReference type="GO" id="GO:0005576">
    <property type="term" value="C:extracellular region"/>
    <property type="evidence" value="ECO:0007669"/>
    <property type="project" value="UniProtKB-SubCell"/>
</dbReference>
<evidence type="ECO:0000256" key="6">
    <source>
        <dbReference type="ARBA" id="ARBA00023026"/>
    </source>
</evidence>
<gene>
    <name evidence="8" type="ORF">GCM10017056_46140</name>
</gene>
<sequence>MGYYDIYLGDGIIAPTDVRLDATVSMTGSDWRVKTLRVSGDDNITRLTDVDAGAGRKIDFVELGYNSEVDLISTRLRYIFGWEGDRHEVNLGNQQVGSTYAINLLASENIVTTGNAFVRSIETGSENSVIIGDTITIGSGGARTVSTGQGSDTVKTTSGYVDFINTRAGNDTVEIGAAGAHSVRTGSGVDTVTTGAGWVASIVTDDGNDTVNLGVGFAGQILLGDGNDTVNMSEAADANQLATLRAGSGIDKISFAAFTSGITFGLDTVGQTPAGWIFNDGFENVTGTNHSDTLTGNLDANVLLGLGGNDKLFGLAGNDTLNGGFGNDRLFGGLGKDKLIGGKGNDLLQGDAGNDILRGQAGRDIFVFGADSGTDRVMDYVDGVDTLRIADHAGGFDSLSISRSNGNKIIEHDGGTIILDGKGGVTLTASDFDFV</sequence>
<organism evidence="8 9">
    <name type="scientific">Seohaeicola zhoushanensis</name>
    <dbReference type="NCBI Taxonomy" id="1569283"/>
    <lineage>
        <taxon>Bacteria</taxon>
        <taxon>Pseudomonadati</taxon>
        <taxon>Pseudomonadota</taxon>
        <taxon>Alphaproteobacteria</taxon>
        <taxon>Rhodobacterales</taxon>
        <taxon>Roseobacteraceae</taxon>
        <taxon>Seohaeicola</taxon>
    </lineage>
</organism>
<evidence type="ECO:0008006" key="10">
    <source>
        <dbReference type="Google" id="ProtNLM"/>
    </source>
</evidence>
<reference evidence="8" key="1">
    <citation type="journal article" date="2014" name="Int. J. Syst. Evol. Microbiol.">
        <title>Complete genome sequence of Corynebacterium casei LMG S-19264T (=DSM 44701T), isolated from a smear-ripened cheese.</title>
        <authorList>
            <consortium name="US DOE Joint Genome Institute (JGI-PGF)"/>
            <person name="Walter F."/>
            <person name="Albersmeier A."/>
            <person name="Kalinowski J."/>
            <person name="Ruckert C."/>
        </authorList>
    </citation>
    <scope>NUCLEOTIDE SEQUENCE</scope>
    <source>
        <strain evidence="8">KCTC 42650</strain>
    </source>
</reference>
<evidence type="ECO:0000256" key="7">
    <source>
        <dbReference type="ARBA" id="ARBA00023136"/>
    </source>
</evidence>
<dbReference type="PANTHER" id="PTHR38340">
    <property type="entry name" value="S-LAYER PROTEIN"/>
    <property type="match status" value="1"/>
</dbReference>
<proteinExistence type="predicted"/>
<evidence type="ECO:0000313" key="8">
    <source>
        <dbReference type="EMBL" id="GHF69871.1"/>
    </source>
</evidence>
<dbReference type="PRINTS" id="PR00313">
    <property type="entry name" value="CABNDNGRPT"/>
</dbReference>
<keyword evidence="6" id="KW-0843">Virulence</keyword>
<keyword evidence="4" id="KW-0800">Toxin</keyword>
<evidence type="ECO:0000256" key="5">
    <source>
        <dbReference type="ARBA" id="ARBA00022737"/>
    </source>
</evidence>
<evidence type="ECO:0000256" key="3">
    <source>
        <dbReference type="ARBA" id="ARBA00022525"/>
    </source>
</evidence>
<keyword evidence="5" id="KW-0677">Repeat</keyword>